<name>A0A6I3L2I0_9NOCA</name>
<organism evidence="2 3">
    <name type="scientific">Nocardia aurantiaca</name>
    <dbReference type="NCBI Taxonomy" id="2675850"/>
    <lineage>
        <taxon>Bacteria</taxon>
        <taxon>Bacillati</taxon>
        <taxon>Actinomycetota</taxon>
        <taxon>Actinomycetes</taxon>
        <taxon>Mycobacteriales</taxon>
        <taxon>Nocardiaceae</taxon>
        <taxon>Nocardia</taxon>
    </lineage>
</organism>
<dbReference type="Gene3D" id="1.20.120.450">
    <property type="entry name" value="dinb family like domain"/>
    <property type="match status" value="1"/>
</dbReference>
<sequence length="192" mass="20384">MTTPAFDLEAAAGAVEAVVAAISEADFDSRTPSGMSVRDMLVHVLGFTEGFRQGATKEMIGRSQPPVHGAGTLPEDWRDRIPAQLKSLVAAWREPAAWAGETEVGGVLGTAPQMAVFALDELVIHGWDLARATGQSYDPDPADLAVLLGMLRDTPREGIPGLFGPVVDIPAEAPLFDRVLGLTGRDPSWARD</sequence>
<protein>
    <submittedName>
        <fullName evidence="2">TIGR03086 family protein</fullName>
    </submittedName>
</protein>
<dbReference type="AlphaFoldDB" id="A0A6I3L2I0"/>
<dbReference type="Proteomes" id="UP000432464">
    <property type="component" value="Unassembled WGS sequence"/>
</dbReference>
<feature type="domain" description="Mycothiol-dependent maleylpyruvate isomerase metal-binding" evidence="1">
    <location>
        <begin position="8"/>
        <end position="130"/>
    </location>
</feature>
<accession>A0A6I3L2I0</accession>
<dbReference type="InterPro" id="IPR017517">
    <property type="entry name" value="Maleyloyr_isom"/>
</dbReference>
<dbReference type="SUPFAM" id="SSF109854">
    <property type="entry name" value="DinB/YfiT-like putative metalloenzymes"/>
    <property type="match status" value="1"/>
</dbReference>
<reference evidence="2 3" key="1">
    <citation type="submission" date="2019-11" db="EMBL/GenBank/DDBJ databases">
        <title>Nocardia sp. nov. CT2-14 isolated from soil.</title>
        <authorList>
            <person name="Kanchanasin P."/>
            <person name="Tanasupawat S."/>
            <person name="Yuki M."/>
            <person name="Kudo T."/>
        </authorList>
    </citation>
    <scope>NUCLEOTIDE SEQUENCE [LARGE SCALE GENOMIC DNA]</scope>
    <source>
        <strain evidence="2 3">CT2-14</strain>
    </source>
</reference>
<keyword evidence="3" id="KW-1185">Reference proteome</keyword>
<dbReference type="GO" id="GO:0046872">
    <property type="term" value="F:metal ion binding"/>
    <property type="evidence" value="ECO:0007669"/>
    <property type="project" value="InterPro"/>
</dbReference>
<gene>
    <name evidence="2" type="ORF">GLP40_27540</name>
</gene>
<evidence type="ECO:0000313" key="2">
    <source>
        <dbReference type="EMBL" id="MTE16502.1"/>
    </source>
</evidence>
<dbReference type="Pfam" id="PF11716">
    <property type="entry name" value="MDMPI_N"/>
    <property type="match status" value="1"/>
</dbReference>
<comment type="caution">
    <text evidence="2">The sequence shown here is derived from an EMBL/GenBank/DDBJ whole genome shotgun (WGS) entry which is preliminary data.</text>
</comment>
<dbReference type="EMBL" id="WMBB01000015">
    <property type="protein sequence ID" value="MTE16502.1"/>
    <property type="molecule type" value="Genomic_DNA"/>
</dbReference>
<proteinExistence type="predicted"/>
<dbReference type="NCBIfam" id="TIGR03083">
    <property type="entry name" value="maleylpyruvate isomerase family mycothiol-dependent enzyme"/>
    <property type="match status" value="1"/>
</dbReference>
<dbReference type="InterPro" id="IPR024344">
    <property type="entry name" value="MDMPI_metal-binding"/>
</dbReference>
<dbReference type="NCBIfam" id="TIGR03086">
    <property type="entry name" value="TIGR03086 family metal-binding protein"/>
    <property type="match status" value="1"/>
</dbReference>
<evidence type="ECO:0000259" key="1">
    <source>
        <dbReference type="Pfam" id="PF11716"/>
    </source>
</evidence>
<dbReference type="RefSeq" id="WP_154790936.1">
    <property type="nucleotide sequence ID" value="NZ_WMBB01000015.1"/>
</dbReference>
<dbReference type="InterPro" id="IPR034660">
    <property type="entry name" value="DinB/YfiT-like"/>
</dbReference>
<evidence type="ECO:0000313" key="3">
    <source>
        <dbReference type="Proteomes" id="UP000432464"/>
    </source>
</evidence>
<dbReference type="InterPro" id="IPR017520">
    <property type="entry name" value="CHP03086"/>
</dbReference>